<dbReference type="STRING" id="183.GCA_002009735_01978"/>
<dbReference type="NCBIfam" id="TIGR00010">
    <property type="entry name" value="YchF/TatD family DNA exonuclease"/>
    <property type="match status" value="1"/>
</dbReference>
<sequence>MHQIHSGLFFRCDAVRIHFSGQVIDTHCHLDLIAREGPSAEQCLLEAEQAGLEAVVQIATDLESSRFNESLAASWNGRADTELRLYWTAGLHPENGERHDLLPGIFKIVRENRDRGDLMGIGETGLDYFHTKQFVEEQKEALRQHLNLAVELNLPVVIHTRDDRQYVKGSCQAVTDTLRMVRERPGLTGVLHCFTYSYEEAMPFVELGWKISFSGILTFKNSHTLHEAAIKLPLECLMVETDAPYLAPVPHRGKGNMPAYVASTLHFLANLRAERLGESPERVIEKIRENSLAFLRSKDNIIPRAPA</sequence>
<dbReference type="InterPro" id="IPR015991">
    <property type="entry name" value="TatD/YcfH-like"/>
</dbReference>
<dbReference type="AlphaFoldDB" id="H2CBK8"/>
<evidence type="ECO:0000313" key="6">
    <source>
        <dbReference type="Proteomes" id="UP000005737"/>
    </source>
</evidence>
<dbReference type="PROSITE" id="PS01091">
    <property type="entry name" value="TATD_3"/>
    <property type="match status" value="1"/>
</dbReference>
<evidence type="ECO:0000256" key="1">
    <source>
        <dbReference type="ARBA" id="ARBA00009275"/>
    </source>
</evidence>
<feature type="binding site" evidence="4">
    <location>
        <position position="242"/>
    </location>
    <ligand>
        <name>a divalent metal cation</name>
        <dbReference type="ChEBI" id="CHEBI:60240"/>
        <label>1</label>
    </ligand>
</feature>
<dbReference type="GO" id="GO:0004536">
    <property type="term" value="F:DNA nuclease activity"/>
    <property type="evidence" value="ECO:0007669"/>
    <property type="project" value="InterPro"/>
</dbReference>
<dbReference type="GO" id="GO:0046872">
    <property type="term" value="F:metal ion binding"/>
    <property type="evidence" value="ECO:0007669"/>
    <property type="project" value="UniProtKB-KW"/>
</dbReference>
<dbReference type="CDD" id="cd01310">
    <property type="entry name" value="TatD_DNAse"/>
    <property type="match status" value="1"/>
</dbReference>
<dbReference type="PANTHER" id="PTHR46124">
    <property type="entry name" value="D-AMINOACYL-TRNA DEACYLASE"/>
    <property type="match status" value="1"/>
</dbReference>
<dbReference type="InterPro" id="IPR018228">
    <property type="entry name" value="DNase_TatD-rel_CS"/>
</dbReference>
<dbReference type="Proteomes" id="UP000005737">
    <property type="component" value="Unassembled WGS sequence"/>
</dbReference>
<feature type="binding site" evidence="4">
    <location>
        <position position="123"/>
    </location>
    <ligand>
        <name>a divalent metal cation</name>
        <dbReference type="ChEBI" id="CHEBI:60240"/>
        <label>1</label>
    </ligand>
</feature>
<dbReference type="EMBL" id="JH597773">
    <property type="protein sequence ID" value="EHQ07383.1"/>
    <property type="molecule type" value="Genomic_DNA"/>
</dbReference>
<protein>
    <submittedName>
        <fullName evidence="5">Hydrolase, TatD family</fullName>
    </submittedName>
</protein>
<proteinExistence type="inferred from homology"/>
<reference evidence="5 6" key="1">
    <citation type="submission" date="2011-10" db="EMBL/GenBank/DDBJ databases">
        <title>The Improved High-Quality Draft genome of Leptonema illini DSM 21528.</title>
        <authorList>
            <consortium name="US DOE Joint Genome Institute (JGI-PGF)"/>
            <person name="Lucas S."/>
            <person name="Copeland A."/>
            <person name="Lapidus A."/>
            <person name="Glavina del Rio T."/>
            <person name="Dalin E."/>
            <person name="Tice H."/>
            <person name="Bruce D."/>
            <person name="Goodwin L."/>
            <person name="Pitluck S."/>
            <person name="Peters L."/>
            <person name="Mikhailova N."/>
            <person name="Held B."/>
            <person name="Kyrpides N."/>
            <person name="Mavromatis K."/>
            <person name="Ivanova N."/>
            <person name="Markowitz V."/>
            <person name="Cheng J.-F."/>
            <person name="Hugenholtz P."/>
            <person name="Woyke T."/>
            <person name="Wu D."/>
            <person name="Gronow S."/>
            <person name="Wellnitz S."/>
            <person name="Brambilla E.-M."/>
            <person name="Klenk H.-P."/>
            <person name="Eisen J.A."/>
        </authorList>
    </citation>
    <scope>NUCLEOTIDE SEQUENCE [LARGE SCALE GENOMIC DNA]</scope>
    <source>
        <strain evidence="5 6">DSM 21528</strain>
    </source>
</reference>
<feature type="binding site" evidence="4">
    <location>
        <position position="159"/>
    </location>
    <ligand>
        <name>a divalent metal cation</name>
        <dbReference type="ChEBI" id="CHEBI:60240"/>
        <label>2</label>
    </ligand>
</feature>
<dbReference type="PANTHER" id="PTHR46124:SF2">
    <property type="entry name" value="D-AMINOACYL-TRNA DEACYLASE"/>
    <property type="match status" value="1"/>
</dbReference>
<gene>
    <name evidence="5" type="ORF">Lepil_2712</name>
</gene>
<dbReference type="InterPro" id="IPR032466">
    <property type="entry name" value="Metal_Hydrolase"/>
</dbReference>
<keyword evidence="2 4" id="KW-0479">Metal-binding</keyword>
<accession>H2CBK8</accession>
<dbReference type="Pfam" id="PF01026">
    <property type="entry name" value="TatD_DNase"/>
    <property type="match status" value="1"/>
</dbReference>
<feature type="binding site" evidence="4">
    <location>
        <position position="29"/>
    </location>
    <ligand>
        <name>a divalent metal cation</name>
        <dbReference type="ChEBI" id="CHEBI:60240"/>
        <label>1</label>
    </ligand>
</feature>
<dbReference type="FunFam" id="3.20.20.140:FF:000005">
    <property type="entry name" value="TatD family hydrolase"/>
    <property type="match status" value="1"/>
</dbReference>
<feature type="binding site" evidence="4">
    <location>
        <position position="27"/>
    </location>
    <ligand>
        <name>a divalent metal cation</name>
        <dbReference type="ChEBI" id="CHEBI:60240"/>
        <label>1</label>
    </ligand>
</feature>
<evidence type="ECO:0000256" key="2">
    <source>
        <dbReference type="ARBA" id="ARBA00022723"/>
    </source>
</evidence>
<dbReference type="SUPFAM" id="SSF51556">
    <property type="entry name" value="Metallo-dependent hydrolases"/>
    <property type="match status" value="1"/>
</dbReference>
<keyword evidence="6" id="KW-1185">Reference proteome</keyword>
<keyword evidence="3 5" id="KW-0378">Hydrolase</keyword>
<dbReference type="HOGENOM" id="CLU_031506_4_3_12"/>
<comment type="similarity">
    <text evidence="1">Belongs to the metallo-dependent hydrolases superfamily. TatD-type hydrolase family.</text>
</comment>
<evidence type="ECO:0000256" key="3">
    <source>
        <dbReference type="ARBA" id="ARBA00022801"/>
    </source>
</evidence>
<dbReference type="InterPro" id="IPR001130">
    <property type="entry name" value="TatD-like"/>
</dbReference>
<dbReference type="Gene3D" id="3.20.20.140">
    <property type="entry name" value="Metal-dependent hydrolases"/>
    <property type="match status" value="1"/>
</dbReference>
<dbReference type="GO" id="GO:0005829">
    <property type="term" value="C:cytosol"/>
    <property type="evidence" value="ECO:0007669"/>
    <property type="project" value="TreeGrafter"/>
</dbReference>
<evidence type="ECO:0000313" key="5">
    <source>
        <dbReference type="EMBL" id="EHQ07383.1"/>
    </source>
</evidence>
<dbReference type="GO" id="GO:0016788">
    <property type="term" value="F:hydrolase activity, acting on ester bonds"/>
    <property type="evidence" value="ECO:0007669"/>
    <property type="project" value="InterPro"/>
</dbReference>
<feature type="binding site" evidence="4">
    <location>
        <position position="192"/>
    </location>
    <ligand>
        <name>a divalent metal cation</name>
        <dbReference type="ChEBI" id="CHEBI:60240"/>
        <label>2</label>
    </ligand>
</feature>
<organism evidence="5 6">
    <name type="scientific">Leptonema illini DSM 21528</name>
    <dbReference type="NCBI Taxonomy" id="929563"/>
    <lineage>
        <taxon>Bacteria</taxon>
        <taxon>Pseudomonadati</taxon>
        <taxon>Spirochaetota</taxon>
        <taxon>Spirochaetia</taxon>
        <taxon>Leptospirales</taxon>
        <taxon>Leptospiraceae</taxon>
        <taxon>Leptonema</taxon>
    </lineage>
</organism>
<name>H2CBK8_9LEPT</name>
<dbReference type="PIRSF" id="PIRSF005902">
    <property type="entry name" value="DNase_TatD"/>
    <property type="match status" value="1"/>
</dbReference>
<evidence type="ECO:0000256" key="4">
    <source>
        <dbReference type="PIRSR" id="PIRSR005902-1"/>
    </source>
</evidence>